<dbReference type="RefSeq" id="XP_039120772.1">
    <property type="nucleotide sequence ID" value="XM_039264838.1"/>
</dbReference>
<keyword evidence="3" id="KW-1185">Reference proteome</keyword>
<dbReference type="PANTHER" id="PTHR31589:SF223">
    <property type="entry name" value="PROTEIN, PUTATIVE (DUF239)-RELATED"/>
    <property type="match status" value="1"/>
</dbReference>
<dbReference type="AlphaFoldDB" id="A0AB40B0I8"/>
<feature type="domain" description="Neprosin PEP catalytic" evidence="2">
    <location>
        <begin position="55"/>
        <end position="310"/>
    </location>
</feature>
<dbReference type="Pfam" id="PF03080">
    <property type="entry name" value="Neprosin"/>
    <property type="match status" value="1"/>
</dbReference>
<evidence type="ECO:0000256" key="1">
    <source>
        <dbReference type="SAM" id="SignalP"/>
    </source>
</evidence>
<sequence length="311" mass="35283">MECKLWFVVMVIGLSLFVFDNGVHATIPKEKMMKQSLLWDEMFKNQSSVSPNDQPKDLIKHWAIYQASSGLFKKFYGAKTSLSVYGVSDIKSTQLTLASIWISNGFPGVRKTLNVISVGWMVYPSKYNDTRTHFFTLWTRDGYQTYCYNTQCPGFILANTSNIVPGSPIDQVSAYDGPQYNITIKVYKDSASGNWWLYYGPSGQYDDLYAVGYWPRSLFTGLEENASYMHFGGSVIYLKDAQGPPMGSGHYPEEGEGKAATFYGMQALDQNGSLYDFKDNLMAIQDKKECYRVSEFRNKRFFYGGPAHCID</sequence>
<dbReference type="InterPro" id="IPR053168">
    <property type="entry name" value="Glutamic_endopeptidase"/>
</dbReference>
<dbReference type="Gene3D" id="3.90.1320.10">
    <property type="entry name" value="Outer-capsid protein sigma 3, large lobe"/>
    <property type="match status" value="1"/>
</dbReference>
<evidence type="ECO:0000313" key="3">
    <source>
        <dbReference type="Proteomes" id="UP001515500"/>
    </source>
</evidence>
<evidence type="ECO:0000313" key="4">
    <source>
        <dbReference type="RefSeq" id="XP_039120772.1"/>
    </source>
</evidence>
<accession>A0AB40B0I8</accession>
<protein>
    <submittedName>
        <fullName evidence="4">Uncharacterized protein LOC120257359</fullName>
    </submittedName>
</protein>
<proteinExistence type="predicted"/>
<dbReference type="InterPro" id="IPR004314">
    <property type="entry name" value="Neprosin"/>
</dbReference>
<feature type="signal peptide" evidence="1">
    <location>
        <begin position="1"/>
        <end position="25"/>
    </location>
</feature>
<evidence type="ECO:0000259" key="2">
    <source>
        <dbReference type="PROSITE" id="PS52045"/>
    </source>
</evidence>
<name>A0AB40B0I8_DIOCR</name>
<keyword evidence="1" id="KW-0732">Signal</keyword>
<feature type="chain" id="PRO_5044187773" evidence="1">
    <location>
        <begin position="26"/>
        <end position="311"/>
    </location>
</feature>
<dbReference type="GeneID" id="120257359"/>
<dbReference type="PANTHER" id="PTHR31589">
    <property type="entry name" value="PROTEIN, PUTATIVE (DUF239)-RELATED-RELATED"/>
    <property type="match status" value="1"/>
</dbReference>
<dbReference type="Proteomes" id="UP001515500">
    <property type="component" value="Unplaced"/>
</dbReference>
<dbReference type="PROSITE" id="PS52045">
    <property type="entry name" value="NEPROSIN_PEP_CD"/>
    <property type="match status" value="1"/>
</dbReference>
<gene>
    <name evidence="4" type="primary">LOC120257359</name>
</gene>
<organism evidence="3 4">
    <name type="scientific">Dioscorea cayennensis subsp. rotundata</name>
    <name type="common">White Guinea yam</name>
    <name type="synonym">Dioscorea rotundata</name>
    <dbReference type="NCBI Taxonomy" id="55577"/>
    <lineage>
        <taxon>Eukaryota</taxon>
        <taxon>Viridiplantae</taxon>
        <taxon>Streptophyta</taxon>
        <taxon>Embryophyta</taxon>
        <taxon>Tracheophyta</taxon>
        <taxon>Spermatophyta</taxon>
        <taxon>Magnoliopsida</taxon>
        <taxon>Liliopsida</taxon>
        <taxon>Dioscoreales</taxon>
        <taxon>Dioscoreaceae</taxon>
        <taxon>Dioscorea</taxon>
    </lineage>
</organism>
<reference evidence="4" key="1">
    <citation type="submission" date="2025-08" db="UniProtKB">
        <authorList>
            <consortium name="RefSeq"/>
        </authorList>
    </citation>
    <scope>IDENTIFICATION</scope>
</reference>